<dbReference type="Proteomes" id="UP001597139">
    <property type="component" value="Unassembled WGS sequence"/>
</dbReference>
<protein>
    <submittedName>
        <fullName evidence="1">Uncharacterized protein</fullName>
    </submittedName>
</protein>
<organism evidence="1 2">
    <name type="scientific">Halolamina litorea</name>
    <dbReference type="NCBI Taxonomy" id="1515593"/>
    <lineage>
        <taxon>Archaea</taxon>
        <taxon>Methanobacteriati</taxon>
        <taxon>Methanobacteriota</taxon>
        <taxon>Stenosarchaea group</taxon>
        <taxon>Halobacteria</taxon>
        <taxon>Halobacteriales</taxon>
        <taxon>Haloferacaceae</taxon>
    </lineage>
</organism>
<name>A0ABD6BNS5_9EURY</name>
<dbReference type="RefSeq" id="WP_267645492.1">
    <property type="nucleotide sequence ID" value="NZ_JANHGR010000001.1"/>
</dbReference>
<reference evidence="1 2" key="1">
    <citation type="journal article" date="2019" name="Int. J. Syst. Evol. Microbiol.">
        <title>The Global Catalogue of Microorganisms (GCM) 10K type strain sequencing project: providing services to taxonomists for standard genome sequencing and annotation.</title>
        <authorList>
            <consortium name="The Broad Institute Genomics Platform"/>
            <consortium name="The Broad Institute Genome Sequencing Center for Infectious Disease"/>
            <person name="Wu L."/>
            <person name="Ma J."/>
        </authorList>
    </citation>
    <scope>NUCLEOTIDE SEQUENCE [LARGE SCALE GENOMIC DNA]</scope>
    <source>
        <strain evidence="1 2">CGMCC 1.12859</strain>
    </source>
</reference>
<proteinExistence type="predicted"/>
<keyword evidence="2" id="KW-1185">Reference proteome</keyword>
<comment type="caution">
    <text evidence="1">The sequence shown here is derived from an EMBL/GenBank/DDBJ whole genome shotgun (WGS) entry which is preliminary data.</text>
</comment>
<evidence type="ECO:0000313" key="1">
    <source>
        <dbReference type="EMBL" id="MFD1566222.1"/>
    </source>
</evidence>
<dbReference type="AlphaFoldDB" id="A0ABD6BNS5"/>
<gene>
    <name evidence="1" type="ORF">ACFSAU_01840</name>
</gene>
<dbReference type="EMBL" id="JBHUCZ010000001">
    <property type="protein sequence ID" value="MFD1566222.1"/>
    <property type="molecule type" value="Genomic_DNA"/>
</dbReference>
<accession>A0ABD6BNS5</accession>
<evidence type="ECO:0000313" key="2">
    <source>
        <dbReference type="Proteomes" id="UP001597139"/>
    </source>
</evidence>
<sequence length="241" mass="27026">MRDDAAAEHATSEVTAAGPEAVSAAESVLDAFYQQDQRELHLIRGDADAAMRAQERANVGMTRAFAAEFPTISTAAAEQAGTRFMHALYLQDEIENWEYVVEQRSNPGIEELLFTEGSVPAETRQSSDPRWDCVEGCLEEVCSYTGIDPEYAVCQTRFWKLHGGVEDYWRQDALDAHRLKLRSMIPGAAESTIESLAETFVDGVAIHDDWTHQDREADLERVLDMVANYYQRVFDVRAVEG</sequence>